<protein>
    <recommendedName>
        <fullName evidence="17">DNA repair protein RAD16</fullName>
    </recommendedName>
</protein>
<evidence type="ECO:0000256" key="5">
    <source>
        <dbReference type="ARBA" id="ARBA00022771"/>
    </source>
</evidence>
<dbReference type="GeneID" id="36572480"/>
<dbReference type="Pfam" id="PF00271">
    <property type="entry name" value="Helicase_C"/>
    <property type="match status" value="1"/>
</dbReference>
<keyword evidence="7" id="KW-0347">Helicase</keyword>
<dbReference type="GO" id="GO:0004386">
    <property type="term" value="F:helicase activity"/>
    <property type="evidence" value="ECO:0007669"/>
    <property type="project" value="UniProtKB-KW"/>
</dbReference>
<comment type="similarity">
    <text evidence="2">Belongs to the SNF2/RAD54 helicase family.</text>
</comment>
<dbReference type="InterPro" id="IPR002464">
    <property type="entry name" value="DNA/RNA_helicase_DEAH_CS"/>
</dbReference>
<dbReference type="SMART" id="SM00184">
    <property type="entry name" value="RING"/>
    <property type="match status" value="1"/>
</dbReference>
<accession>A0A2T3B7F6</accession>
<keyword evidence="3" id="KW-0479">Metal-binding</keyword>
<evidence type="ECO:0000256" key="4">
    <source>
        <dbReference type="ARBA" id="ARBA00022741"/>
    </source>
</evidence>
<keyword evidence="4" id="KW-0547">Nucleotide-binding</keyword>
<evidence type="ECO:0000256" key="2">
    <source>
        <dbReference type="ARBA" id="ARBA00007025"/>
    </source>
</evidence>
<dbReference type="PANTHER" id="PTHR45626:SF12">
    <property type="entry name" value="DNA REPAIR PROTEIN RAD16"/>
    <property type="match status" value="1"/>
</dbReference>
<evidence type="ECO:0000256" key="7">
    <source>
        <dbReference type="ARBA" id="ARBA00022806"/>
    </source>
</evidence>
<keyword evidence="8" id="KW-0862">Zinc</keyword>
<dbReference type="GO" id="GO:0016787">
    <property type="term" value="F:hydrolase activity"/>
    <property type="evidence" value="ECO:0007669"/>
    <property type="project" value="UniProtKB-KW"/>
</dbReference>
<comment type="subcellular location">
    <subcellularLocation>
        <location evidence="1">Nucleus</location>
    </subcellularLocation>
</comment>
<name>A0A2T3B7F6_AMORE</name>
<keyword evidence="16" id="KW-1185">Reference proteome</keyword>
<dbReference type="GO" id="GO:0006289">
    <property type="term" value="P:nucleotide-excision repair"/>
    <property type="evidence" value="ECO:0007669"/>
    <property type="project" value="TreeGrafter"/>
</dbReference>
<feature type="domain" description="RING-type" evidence="12">
    <location>
        <begin position="812"/>
        <end position="852"/>
    </location>
</feature>
<dbReference type="Gene3D" id="3.40.50.300">
    <property type="entry name" value="P-loop containing nucleotide triphosphate hydrolases"/>
    <property type="match status" value="1"/>
</dbReference>
<dbReference type="InterPro" id="IPR014001">
    <property type="entry name" value="Helicase_ATP-bd"/>
</dbReference>
<dbReference type="Proteomes" id="UP000241818">
    <property type="component" value="Unassembled WGS sequence"/>
</dbReference>
<feature type="region of interest" description="Disordered" evidence="11">
    <location>
        <begin position="147"/>
        <end position="234"/>
    </location>
</feature>
<sequence length="1061" mass="118298">MAPTGRPRGRPPKPVEGASSSPANSSLSATRRSARLLPARDFSNPIDADADDSDSLGDSMIGKYTRSRKVEDAASRGSLSSVSTSHDYNESSGYSTPTTSAFATPAPAKASSTETSTTRRGRRATAMLPEPVPSGISAVARAAALRNSQFSLDSTGNKRKRMVVRDSDDEDLDADEDDSPDAQLARALQKEENAAAASMTGHDNGYTPRRTPRKIQKLTSTSYSIPLSDDDDDFTSLKKPKVELAPKGSNAVSFSPKKTVSKKNSIRDTDDSDTYIVIDDSEEDMIAAPIRPRIRKGMSSRSDGFRAERQMSPPWNPASSAANAASRRGRVGRRNRDIEPSTAISGLTDIVDNSTSEFESEFDSDLVDLPSDIDSDDISDDESVNLPPPGASRRRIPGRAARQRLNLLEERQNGRARMERLRLEAHHPELQTMWQDLENLPKIGSVKIDQPVHINRELKPFQLEGVAWMRAMEQTEWGGGLLGDEMGMGKTIQAVSLIMSDFPAPQPSLVLIPPVALMQWQQEIADYTDGTLKTFVFHGTNAQTKGVTVEELMKYNVILMSYNSLESMYRKQEKGFKRKGGLHKEKSVIHQIHFHRVILDEAHNIKQRTTGSAKACFALKADHKWCLSGTPLQNRIGEFFSLVRFLDIRPFACYFCKQCSCSTLNWEMNEIGRCKGCNHSGMQHVSVFNQELLNPIQKFGNNGPGKEAFRKLRILTDRFMLRRVKRDHSSAMELPAKEIYVDRQFFGEEENDFAGSIMNNGTRKFETYVAQGVLLNNYANIFGLIMQMRQVADHPDLILKRNGEGGQNVLVCCVCDETAEDAIRSACRHDFCRECAKSYLHASDTPDCPTCHIPLSIDLEQPEIEQDEQLVKKSSIINRIKMENWTSSSKIEALVHDLHQLRSKNMSSKSIIFSQFTTMLQLVEWRLRRAGITTVMLDGSMTPAQRQASINHFMTDASVECFLVSLKAGGVALNLTEASKVFIVDPWWNPAAEWQSADRCHRIGQARPCSITRLCIEDSVESRMVLLQEKKANMINSTINADESAMESLTPEDMQFLFRGN</sequence>
<evidence type="ECO:0000259" key="14">
    <source>
        <dbReference type="PROSITE" id="PS51194"/>
    </source>
</evidence>
<dbReference type="InterPro" id="IPR017907">
    <property type="entry name" value="Znf_RING_CS"/>
</dbReference>
<dbReference type="GO" id="GO:0005634">
    <property type="term" value="C:nucleus"/>
    <property type="evidence" value="ECO:0007669"/>
    <property type="project" value="UniProtKB-SubCell"/>
</dbReference>
<feature type="compositionally biased region" description="Low complexity" evidence="11">
    <location>
        <begin position="18"/>
        <end position="40"/>
    </location>
</feature>
<evidence type="ECO:0000256" key="8">
    <source>
        <dbReference type="ARBA" id="ARBA00022833"/>
    </source>
</evidence>
<evidence type="ECO:0000259" key="12">
    <source>
        <dbReference type="PROSITE" id="PS50089"/>
    </source>
</evidence>
<dbReference type="CDD" id="cd18793">
    <property type="entry name" value="SF2_C_SNF"/>
    <property type="match status" value="1"/>
</dbReference>
<dbReference type="PROSITE" id="PS00518">
    <property type="entry name" value="ZF_RING_1"/>
    <property type="match status" value="1"/>
</dbReference>
<dbReference type="RefSeq" id="XP_024722818.1">
    <property type="nucleotide sequence ID" value="XM_024864399.1"/>
</dbReference>
<feature type="compositionally biased region" description="Low complexity" evidence="11">
    <location>
        <begin position="95"/>
        <end position="118"/>
    </location>
</feature>
<dbReference type="FunCoup" id="A0A2T3B7F6">
    <property type="interactions" value="278"/>
</dbReference>
<keyword evidence="6" id="KW-0378">Hydrolase</keyword>
<dbReference type="InterPro" id="IPR027417">
    <property type="entry name" value="P-loop_NTPase"/>
</dbReference>
<evidence type="ECO:0008006" key="17">
    <source>
        <dbReference type="Google" id="ProtNLM"/>
    </source>
</evidence>
<dbReference type="SMART" id="SM00490">
    <property type="entry name" value="HELICc"/>
    <property type="match status" value="1"/>
</dbReference>
<dbReference type="OrthoDB" id="448448at2759"/>
<evidence type="ECO:0000313" key="15">
    <source>
        <dbReference type="EMBL" id="PSS22772.1"/>
    </source>
</evidence>
<dbReference type="SUPFAM" id="SSF57850">
    <property type="entry name" value="RING/U-box"/>
    <property type="match status" value="1"/>
</dbReference>
<dbReference type="Pfam" id="PF00176">
    <property type="entry name" value="SNF2-rel_dom"/>
    <property type="match status" value="1"/>
</dbReference>
<dbReference type="GO" id="GO:0008270">
    <property type="term" value="F:zinc ion binding"/>
    <property type="evidence" value="ECO:0007669"/>
    <property type="project" value="UniProtKB-KW"/>
</dbReference>
<dbReference type="PROSITE" id="PS50089">
    <property type="entry name" value="ZF_RING_2"/>
    <property type="match status" value="1"/>
</dbReference>
<dbReference type="PROSITE" id="PS51194">
    <property type="entry name" value="HELICASE_CTER"/>
    <property type="match status" value="1"/>
</dbReference>
<dbReference type="PROSITE" id="PS00690">
    <property type="entry name" value="DEAH_ATP_HELICASE"/>
    <property type="match status" value="1"/>
</dbReference>
<keyword evidence="9" id="KW-0067">ATP-binding</keyword>
<feature type="domain" description="Helicase C-terminal" evidence="14">
    <location>
        <begin position="890"/>
        <end position="1050"/>
    </location>
</feature>
<dbReference type="InterPro" id="IPR050628">
    <property type="entry name" value="SNF2_RAD54_helicase_TF"/>
</dbReference>
<keyword evidence="5 10" id="KW-0863">Zinc-finger</keyword>
<evidence type="ECO:0000256" key="6">
    <source>
        <dbReference type="ARBA" id="ARBA00022801"/>
    </source>
</evidence>
<organism evidence="15 16">
    <name type="scientific">Amorphotheca resinae ATCC 22711</name>
    <dbReference type="NCBI Taxonomy" id="857342"/>
    <lineage>
        <taxon>Eukaryota</taxon>
        <taxon>Fungi</taxon>
        <taxon>Dikarya</taxon>
        <taxon>Ascomycota</taxon>
        <taxon>Pezizomycotina</taxon>
        <taxon>Leotiomycetes</taxon>
        <taxon>Helotiales</taxon>
        <taxon>Amorphothecaceae</taxon>
        <taxon>Amorphotheca</taxon>
    </lineage>
</organism>
<dbReference type="AlphaFoldDB" id="A0A2T3B7F6"/>
<evidence type="ECO:0000256" key="1">
    <source>
        <dbReference type="ARBA" id="ARBA00004123"/>
    </source>
</evidence>
<dbReference type="PROSITE" id="PS51192">
    <property type="entry name" value="HELICASE_ATP_BIND_1"/>
    <property type="match status" value="1"/>
</dbReference>
<evidence type="ECO:0000256" key="10">
    <source>
        <dbReference type="PROSITE-ProRule" id="PRU00175"/>
    </source>
</evidence>
<dbReference type="InterPro" id="IPR001650">
    <property type="entry name" value="Helicase_C-like"/>
</dbReference>
<feature type="region of interest" description="Disordered" evidence="11">
    <location>
        <begin position="296"/>
        <end position="340"/>
    </location>
</feature>
<dbReference type="GO" id="GO:0005524">
    <property type="term" value="F:ATP binding"/>
    <property type="evidence" value="ECO:0007669"/>
    <property type="project" value="UniProtKB-KW"/>
</dbReference>
<dbReference type="InterPro" id="IPR049730">
    <property type="entry name" value="SNF2/RAD54-like_C"/>
</dbReference>
<feature type="compositionally biased region" description="Acidic residues" evidence="11">
    <location>
        <begin position="167"/>
        <end position="180"/>
    </location>
</feature>
<evidence type="ECO:0000313" key="16">
    <source>
        <dbReference type="Proteomes" id="UP000241818"/>
    </source>
</evidence>
<dbReference type="InterPro" id="IPR001841">
    <property type="entry name" value="Znf_RING"/>
</dbReference>
<dbReference type="Gene3D" id="3.30.40.10">
    <property type="entry name" value="Zinc/RING finger domain, C3HC4 (zinc finger)"/>
    <property type="match status" value="1"/>
</dbReference>
<dbReference type="PANTHER" id="PTHR45626">
    <property type="entry name" value="TRANSCRIPTION TERMINATION FACTOR 2-RELATED"/>
    <property type="match status" value="1"/>
</dbReference>
<dbReference type="InterPro" id="IPR038718">
    <property type="entry name" value="SNF2-like_sf"/>
</dbReference>
<evidence type="ECO:0000256" key="9">
    <source>
        <dbReference type="ARBA" id="ARBA00022840"/>
    </source>
</evidence>
<dbReference type="SUPFAM" id="SSF52540">
    <property type="entry name" value="P-loop containing nucleoside triphosphate hydrolases"/>
    <property type="match status" value="2"/>
</dbReference>
<feature type="domain" description="Helicase ATP-binding" evidence="13">
    <location>
        <begin position="471"/>
        <end position="649"/>
    </location>
</feature>
<dbReference type="InterPro" id="IPR013083">
    <property type="entry name" value="Znf_RING/FYVE/PHD"/>
</dbReference>
<dbReference type="CDD" id="cd18008">
    <property type="entry name" value="DEXDc_SHPRH-like"/>
    <property type="match status" value="1"/>
</dbReference>
<dbReference type="STRING" id="857342.A0A2T3B7F6"/>
<dbReference type="Gene3D" id="3.40.50.10810">
    <property type="entry name" value="Tandem AAA-ATPase domain"/>
    <property type="match status" value="1"/>
</dbReference>
<evidence type="ECO:0000256" key="3">
    <source>
        <dbReference type="ARBA" id="ARBA00022723"/>
    </source>
</evidence>
<feature type="compositionally biased region" description="Polar residues" evidence="11">
    <location>
        <begin position="77"/>
        <end position="94"/>
    </location>
</feature>
<dbReference type="SMART" id="SM00487">
    <property type="entry name" value="DEXDc"/>
    <property type="match status" value="1"/>
</dbReference>
<feature type="region of interest" description="Disordered" evidence="11">
    <location>
        <begin position="1"/>
        <end position="133"/>
    </location>
</feature>
<evidence type="ECO:0000256" key="11">
    <source>
        <dbReference type="SAM" id="MobiDB-lite"/>
    </source>
</evidence>
<dbReference type="EMBL" id="KZ679008">
    <property type="protein sequence ID" value="PSS22772.1"/>
    <property type="molecule type" value="Genomic_DNA"/>
</dbReference>
<dbReference type="InParanoid" id="A0A2T3B7F6"/>
<feature type="region of interest" description="Disordered" evidence="11">
    <location>
        <begin position="359"/>
        <end position="400"/>
    </location>
</feature>
<dbReference type="InterPro" id="IPR000330">
    <property type="entry name" value="SNF2_N"/>
</dbReference>
<feature type="compositionally biased region" description="Acidic residues" evidence="11">
    <location>
        <begin position="359"/>
        <end position="383"/>
    </location>
</feature>
<reference evidence="15 16" key="1">
    <citation type="journal article" date="2018" name="New Phytol.">
        <title>Comparative genomics and transcriptomics depict ericoid mycorrhizal fungi as versatile saprotrophs and plant mutualists.</title>
        <authorList>
            <person name="Martino E."/>
            <person name="Morin E."/>
            <person name="Grelet G.A."/>
            <person name="Kuo A."/>
            <person name="Kohler A."/>
            <person name="Daghino S."/>
            <person name="Barry K.W."/>
            <person name="Cichocki N."/>
            <person name="Clum A."/>
            <person name="Dockter R.B."/>
            <person name="Hainaut M."/>
            <person name="Kuo R.C."/>
            <person name="LaButti K."/>
            <person name="Lindahl B.D."/>
            <person name="Lindquist E.A."/>
            <person name="Lipzen A."/>
            <person name="Khouja H.R."/>
            <person name="Magnuson J."/>
            <person name="Murat C."/>
            <person name="Ohm R.A."/>
            <person name="Singer S.W."/>
            <person name="Spatafora J.W."/>
            <person name="Wang M."/>
            <person name="Veneault-Fourrey C."/>
            <person name="Henrissat B."/>
            <person name="Grigoriev I.V."/>
            <person name="Martin F.M."/>
            <person name="Perotto S."/>
        </authorList>
    </citation>
    <scope>NUCLEOTIDE SEQUENCE [LARGE SCALE GENOMIC DNA]</scope>
    <source>
        <strain evidence="15 16">ATCC 22711</strain>
    </source>
</reference>
<gene>
    <name evidence="15" type="ORF">M430DRAFT_209307</name>
</gene>
<evidence type="ECO:0000259" key="13">
    <source>
        <dbReference type="PROSITE" id="PS51192"/>
    </source>
</evidence>
<proteinExistence type="inferred from homology"/>
<dbReference type="GO" id="GO:0008094">
    <property type="term" value="F:ATP-dependent activity, acting on DNA"/>
    <property type="evidence" value="ECO:0007669"/>
    <property type="project" value="TreeGrafter"/>
</dbReference>